<protein>
    <submittedName>
        <fullName evidence="2">Aminoglycoside phosphotransferase</fullName>
    </submittedName>
</protein>
<dbReference type="GO" id="GO:0016740">
    <property type="term" value="F:transferase activity"/>
    <property type="evidence" value="ECO:0007669"/>
    <property type="project" value="UniProtKB-KW"/>
</dbReference>
<dbReference type="PANTHER" id="PTHR21310">
    <property type="entry name" value="AMINOGLYCOSIDE PHOSPHOTRANSFERASE-RELATED-RELATED"/>
    <property type="match status" value="1"/>
</dbReference>
<dbReference type="InterPro" id="IPR011009">
    <property type="entry name" value="Kinase-like_dom_sf"/>
</dbReference>
<dbReference type="Proteomes" id="UP000515733">
    <property type="component" value="Chromosome"/>
</dbReference>
<dbReference type="CDD" id="cd05154">
    <property type="entry name" value="ACAD10_11_N-like"/>
    <property type="match status" value="1"/>
</dbReference>
<keyword evidence="3" id="KW-1185">Reference proteome</keyword>
<accession>A0A6S6XS97</accession>
<feature type="domain" description="Aminoglycoside phosphotransferase" evidence="1">
    <location>
        <begin position="31"/>
        <end position="271"/>
    </location>
</feature>
<organism evidence="2 3">
    <name type="scientific">Denitratisoma oestradiolicum</name>
    <dbReference type="NCBI Taxonomy" id="311182"/>
    <lineage>
        <taxon>Bacteria</taxon>
        <taxon>Pseudomonadati</taxon>
        <taxon>Pseudomonadota</taxon>
        <taxon>Betaproteobacteria</taxon>
        <taxon>Nitrosomonadales</taxon>
        <taxon>Sterolibacteriaceae</taxon>
        <taxon>Denitratisoma</taxon>
    </lineage>
</organism>
<dbReference type="OrthoDB" id="179763at2"/>
<dbReference type="EMBL" id="LR778301">
    <property type="protein sequence ID" value="CAB1367580.1"/>
    <property type="molecule type" value="Genomic_DNA"/>
</dbReference>
<dbReference type="AlphaFoldDB" id="A0A6S6XS97"/>
<keyword evidence="2" id="KW-0808">Transferase</keyword>
<dbReference type="Gene3D" id="3.30.200.20">
    <property type="entry name" value="Phosphorylase Kinase, domain 1"/>
    <property type="match status" value="1"/>
</dbReference>
<dbReference type="InterPro" id="IPR002575">
    <property type="entry name" value="Aminoglycoside_PTrfase"/>
</dbReference>
<dbReference type="KEGG" id="doe:DENOEST_0415"/>
<gene>
    <name evidence="2" type="ORF">DENOEST_0415</name>
</gene>
<dbReference type="InterPro" id="IPR041726">
    <property type="entry name" value="ACAD10_11_N"/>
</dbReference>
<evidence type="ECO:0000313" key="3">
    <source>
        <dbReference type="Proteomes" id="UP000515733"/>
    </source>
</evidence>
<reference evidence="2 3" key="1">
    <citation type="submission" date="2020-03" db="EMBL/GenBank/DDBJ databases">
        <authorList>
            <consortium name="Genoscope - CEA"/>
            <person name="William W."/>
        </authorList>
    </citation>
    <scope>NUCLEOTIDE SEQUENCE [LARGE SCALE GENOMIC DNA]</scope>
    <source>
        <strain evidence="3">DSM 16959</strain>
    </source>
</reference>
<evidence type="ECO:0000313" key="2">
    <source>
        <dbReference type="EMBL" id="CAB1367580.1"/>
    </source>
</evidence>
<name>A0A6S6XS97_9PROT</name>
<evidence type="ECO:0000259" key="1">
    <source>
        <dbReference type="Pfam" id="PF01636"/>
    </source>
</evidence>
<proteinExistence type="predicted"/>
<dbReference type="SUPFAM" id="SSF56112">
    <property type="entry name" value="Protein kinase-like (PK-like)"/>
    <property type="match status" value="1"/>
</dbReference>
<dbReference type="Pfam" id="PF01636">
    <property type="entry name" value="APH"/>
    <property type="match status" value="1"/>
</dbReference>
<dbReference type="InterPro" id="IPR051678">
    <property type="entry name" value="AGP_Transferase"/>
</dbReference>
<sequence length="356" mass="40095">MKQDAATLGAKLVDWLGRRFPEAKDIVISDLRSPSGGFSNETWLLDLDWVRDGHAERQALVARLQPQVAGTFPEYDLKLQYRCMELLQDSGVPVPRLFCFCDQDSPFDVPFYLMERIDGLAPLENPPYHGVGWLHDMTPVQQGEVWFQCVDTIAAVHRVDWQAQGFGFLDRPHLGATPLVQMIAYYRNYLAWIEARRRPYPMLHRALDWVESHQPQQPEPMTLCWGDAKIGNCLFQGTRCVAALDWEMPYLGNPVSDLSWLLMLDRALSEAIGIPRLPGFADRGATVTRWSAASGYGAEHLPYYEVFSALKFSAIMAAITTALVSHGLMPEDTDMDLRNPGTAVLALYASEYGLDL</sequence>
<dbReference type="PANTHER" id="PTHR21310:SF40">
    <property type="entry name" value="AMINOGLYCOSIDE PHOSPHOTRANSFERASE DOMAIN-CONTAINING PROTEIN-RELATED"/>
    <property type="match status" value="1"/>
</dbReference>
<dbReference type="RefSeq" id="WP_145770509.1">
    <property type="nucleotide sequence ID" value="NZ_LR778301.1"/>
</dbReference>
<dbReference type="Gene3D" id="3.90.1200.10">
    <property type="match status" value="1"/>
</dbReference>